<organism evidence="5 6">
    <name type="scientific">Rubritalea profundi</name>
    <dbReference type="NCBI Taxonomy" id="1658618"/>
    <lineage>
        <taxon>Bacteria</taxon>
        <taxon>Pseudomonadati</taxon>
        <taxon>Verrucomicrobiota</taxon>
        <taxon>Verrucomicrobiia</taxon>
        <taxon>Verrucomicrobiales</taxon>
        <taxon>Rubritaleaceae</taxon>
        <taxon>Rubritalea</taxon>
    </lineage>
</organism>
<dbReference type="Gene3D" id="1.10.10.10">
    <property type="entry name" value="Winged helix-like DNA-binding domain superfamily/Winged helix DNA-binding domain"/>
    <property type="match status" value="1"/>
</dbReference>
<evidence type="ECO:0000259" key="4">
    <source>
        <dbReference type="PROSITE" id="PS50987"/>
    </source>
</evidence>
<proteinExistence type="predicted"/>
<dbReference type="AlphaFoldDB" id="A0A2S7U5M8"/>
<dbReference type="CDD" id="cd00090">
    <property type="entry name" value="HTH_ARSR"/>
    <property type="match status" value="1"/>
</dbReference>
<dbReference type="GO" id="GO:0003700">
    <property type="term" value="F:DNA-binding transcription factor activity"/>
    <property type="evidence" value="ECO:0007669"/>
    <property type="project" value="InterPro"/>
</dbReference>
<dbReference type="GO" id="GO:0003677">
    <property type="term" value="F:DNA binding"/>
    <property type="evidence" value="ECO:0007669"/>
    <property type="project" value="UniProtKB-KW"/>
</dbReference>
<keyword evidence="2" id="KW-0238">DNA-binding</keyword>
<keyword evidence="1" id="KW-0805">Transcription regulation</keyword>
<reference evidence="5 6" key="1">
    <citation type="submission" date="2016-12" db="EMBL/GenBank/DDBJ databases">
        <title>Study of bacterial adaptation to deep sea.</title>
        <authorList>
            <person name="Song J."/>
            <person name="Yoshizawa S."/>
            <person name="Kogure K."/>
        </authorList>
    </citation>
    <scope>NUCLEOTIDE SEQUENCE [LARGE SCALE GENOMIC DNA]</scope>
    <source>
        <strain evidence="5 6">SAORIC-165</strain>
    </source>
</reference>
<dbReference type="NCBIfam" id="NF033788">
    <property type="entry name" value="HTH_metalloreg"/>
    <property type="match status" value="1"/>
</dbReference>
<evidence type="ECO:0000313" key="5">
    <source>
        <dbReference type="EMBL" id="PQJ29632.1"/>
    </source>
</evidence>
<dbReference type="PRINTS" id="PR00778">
    <property type="entry name" value="HTHARSR"/>
</dbReference>
<keyword evidence="6" id="KW-1185">Reference proteome</keyword>
<keyword evidence="3" id="KW-0804">Transcription</keyword>
<sequence length="106" mass="11855">MDIKQAVTRLSALSQESRLSIFRLLVRCGDKGLSAGEIAEHTGIQSNTLSFHLKELTTAELIQSERQGRNIIYSLKIDGMRELIHFLTEDCCQGRPELCKPSSDCC</sequence>
<dbReference type="Pfam" id="PF12840">
    <property type="entry name" value="HTH_20"/>
    <property type="match status" value="1"/>
</dbReference>
<dbReference type="RefSeq" id="WP_105044139.1">
    <property type="nucleotide sequence ID" value="NZ_MQWA01000001.1"/>
</dbReference>
<dbReference type="EMBL" id="MQWA01000001">
    <property type="protein sequence ID" value="PQJ29632.1"/>
    <property type="molecule type" value="Genomic_DNA"/>
</dbReference>
<dbReference type="PANTHER" id="PTHR43132">
    <property type="entry name" value="ARSENICAL RESISTANCE OPERON REPRESSOR ARSR-RELATED"/>
    <property type="match status" value="1"/>
</dbReference>
<evidence type="ECO:0000313" key="6">
    <source>
        <dbReference type="Proteomes" id="UP000239907"/>
    </source>
</evidence>
<dbReference type="SUPFAM" id="SSF46785">
    <property type="entry name" value="Winged helix' DNA-binding domain"/>
    <property type="match status" value="1"/>
</dbReference>
<dbReference type="SMART" id="SM00418">
    <property type="entry name" value="HTH_ARSR"/>
    <property type="match status" value="1"/>
</dbReference>
<dbReference type="Proteomes" id="UP000239907">
    <property type="component" value="Unassembled WGS sequence"/>
</dbReference>
<evidence type="ECO:0000256" key="2">
    <source>
        <dbReference type="ARBA" id="ARBA00023125"/>
    </source>
</evidence>
<dbReference type="InterPro" id="IPR011991">
    <property type="entry name" value="ArsR-like_HTH"/>
</dbReference>
<accession>A0A2S7U5M8</accession>
<dbReference type="OrthoDB" id="9798835at2"/>
<evidence type="ECO:0000256" key="1">
    <source>
        <dbReference type="ARBA" id="ARBA00023015"/>
    </source>
</evidence>
<dbReference type="PANTHER" id="PTHR43132:SF2">
    <property type="entry name" value="ARSENICAL RESISTANCE OPERON REPRESSOR ARSR-RELATED"/>
    <property type="match status" value="1"/>
</dbReference>
<evidence type="ECO:0000256" key="3">
    <source>
        <dbReference type="ARBA" id="ARBA00023163"/>
    </source>
</evidence>
<comment type="caution">
    <text evidence="5">The sequence shown here is derived from an EMBL/GenBank/DDBJ whole genome shotgun (WGS) entry which is preliminary data.</text>
</comment>
<feature type="domain" description="HTH arsR-type" evidence="4">
    <location>
        <begin position="1"/>
        <end position="95"/>
    </location>
</feature>
<protein>
    <submittedName>
        <fullName evidence="5">Transcriptional regulator</fullName>
    </submittedName>
</protein>
<dbReference type="InterPro" id="IPR001845">
    <property type="entry name" value="HTH_ArsR_DNA-bd_dom"/>
</dbReference>
<dbReference type="InterPro" id="IPR036388">
    <property type="entry name" value="WH-like_DNA-bd_sf"/>
</dbReference>
<name>A0A2S7U5M8_9BACT</name>
<dbReference type="InterPro" id="IPR051011">
    <property type="entry name" value="Metal_resp_trans_reg"/>
</dbReference>
<dbReference type="InterPro" id="IPR036390">
    <property type="entry name" value="WH_DNA-bd_sf"/>
</dbReference>
<gene>
    <name evidence="5" type="ORF">BSZ32_14795</name>
</gene>
<dbReference type="PROSITE" id="PS50987">
    <property type="entry name" value="HTH_ARSR_2"/>
    <property type="match status" value="1"/>
</dbReference>